<feature type="transmembrane region" description="Helical" evidence="1">
    <location>
        <begin position="7"/>
        <end position="28"/>
    </location>
</feature>
<evidence type="ECO:0008006" key="4">
    <source>
        <dbReference type="Google" id="ProtNLM"/>
    </source>
</evidence>
<feature type="transmembrane region" description="Helical" evidence="1">
    <location>
        <begin position="99"/>
        <end position="126"/>
    </location>
</feature>
<keyword evidence="1" id="KW-1133">Transmembrane helix</keyword>
<evidence type="ECO:0000313" key="3">
    <source>
        <dbReference type="Proteomes" id="UP000537718"/>
    </source>
</evidence>
<gene>
    <name evidence="2" type="ORF">HDE69_000458</name>
</gene>
<keyword evidence="1" id="KW-0812">Transmembrane</keyword>
<evidence type="ECO:0000256" key="1">
    <source>
        <dbReference type="SAM" id="Phobius"/>
    </source>
</evidence>
<name>A0A7W8YPF8_9SPHI</name>
<accession>A0A7W8YPF8</accession>
<evidence type="ECO:0000313" key="2">
    <source>
        <dbReference type="EMBL" id="MBB5619422.1"/>
    </source>
</evidence>
<protein>
    <recommendedName>
        <fullName evidence="4">DUF3592 domain-containing protein</fullName>
    </recommendedName>
</protein>
<keyword evidence="1" id="KW-0472">Membrane</keyword>
<dbReference type="EMBL" id="JACHCF010000001">
    <property type="protein sequence ID" value="MBB5619422.1"/>
    <property type="molecule type" value="Genomic_DNA"/>
</dbReference>
<dbReference type="Proteomes" id="UP000537718">
    <property type="component" value="Unassembled WGS sequence"/>
</dbReference>
<sequence>MYYRIALIFGIILCFASLFILSDSITFLKNSERATGTLTTLELLRDSDGDSYRPIFAIKTKNNGVFIYKHTSSSSPASWKVGEKATFAYNPSEPGSARLFTYFGLFSWTIVLLCTSIYLMVIGAGYQLSKRFLRKL</sequence>
<dbReference type="RefSeq" id="WP_183865564.1">
    <property type="nucleotide sequence ID" value="NZ_JACHCF010000001.1"/>
</dbReference>
<reference evidence="2 3" key="1">
    <citation type="submission" date="2020-08" db="EMBL/GenBank/DDBJ databases">
        <title>Genomic Encyclopedia of Type Strains, Phase IV (KMG-V): Genome sequencing to study the core and pangenomes of soil and plant-associated prokaryotes.</title>
        <authorList>
            <person name="Whitman W."/>
        </authorList>
    </citation>
    <scope>NUCLEOTIDE SEQUENCE [LARGE SCALE GENOMIC DNA]</scope>
    <source>
        <strain evidence="2 3">MP7CTX6</strain>
    </source>
</reference>
<proteinExistence type="predicted"/>
<organism evidence="2 3">
    <name type="scientific">Pedobacter cryoconitis</name>
    <dbReference type="NCBI Taxonomy" id="188932"/>
    <lineage>
        <taxon>Bacteria</taxon>
        <taxon>Pseudomonadati</taxon>
        <taxon>Bacteroidota</taxon>
        <taxon>Sphingobacteriia</taxon>
        <taxon>Sphingobacteriales</taxon>
        <taxon>Sphingobacteriaceae</taxon>
        <taxon>Pedobacter</taxon>
    </lineage>
</organism>
<comment type="caution">
    <text evidence="2">The sequence shown here is derived from an EMBL/GenBank/DDBJ whole genome shotgun (WGS) entry which is preliminary data.</text>
</comment>
<dbReference type="AlphaFoldDB" id="A0A7W8YPF8"/>